<name>E7RWT6_9BURK</name>
<dbReference type="Pfam" id="PF00482">
    <property type="entry name" value="T2SSF"/>
    <property type="match status" value="1"/>
</dbReference>
<feature type="domain" description="Type II secretion system protein GspF" evidence="7">
    <location>
        <begin position="3"/>
        <end position="66"/>
    </location>
</feature>
<reference evidence="8 9" key="1">
    <citation type="submission" date="2010-12" db="EMBL/GenBank/DDBJ databases">
        <authorList>
            <person name="Muzny D."/>
            <person name="Qin X."/>
            <person name="Deng J."/>
            <person name="Jiang H."/>
            <person name="Liu Y."/>
            <person name="Qu J."/>
            <person name="Song X.-Z."/>
            <person name="Zhang L."/>
            <person name="Thornton R."/>
            <person name="Coyle M."/>
            <person name="Francisco L."/>
            <person name="Jackson L."/>
            <person name="Javaid M."/>
            <person name="Korchina V."/>
            <person name="Kovar C."/>
            <person name="Mata R."/>
            <person name="Mathew T."/>
            <person name="Ngo R."/>
            <person name="Nguyen L."/>
            <person name="Nguyen N."/>
            <person name="Okwuonu G."/>
            <person name="Ongeri F."/>
            <person name="Pham C."/>
            <person name="Simmons D."/>
            <person name="Wilczek-Boney K."/>
            <person name="Hale W."/>
            <person name="Jakkamsetti A."/>
            <person name="Pham P."/>
            <person name="Ruth R."/>
            <person name="San Lucas F."/>
            <person name="Warren J."/>
            <person name="Zhang J."/>
            <person name="Zhao Z."/>
            <person name="Zhou C."/>
            <person name="Zhu D."/>
            <person name="Lee S."/>
            <person name="Bess C."/>
            <person name="Blankenburg K."/>
            <person name="Forbes L."/>
            <person name="Fu Q."/>
            <person name="Gubbala S."/>
            <person name="Hirani K."/>
            <person name="Jayaseelan J.C."/>
            <person name="Lara F."/>
            <person name="Munidasa M."/>
            <person name="Palculict T."/>
            <person name="Patil S."/>
            <person name="Pu L.-L."/>
            <person name="Saada N."/>
            <person name="Tang L."/>
            <person name="Weissenberger G."/>
            <person name="Zhu Y."/>
            <person name="Hemphill L."/>
            <person name="Shang Y."/>
            <person name="Youmans B."/>
            <person name="Ayvaz T."/>
            <person name="Ross M."/>
            <person name="Santibanez J."/>
            <person name="Aqrawi P."/>
            <person name="Gross S."/>
            <person name="Joshi V."/>
            <person name="Fowler G."/>
            <person name="Nazareth L."/>
            <person name="Reid J."/>
            <person name="Worley K."/>
            <person name="Petrosino J."/>
            <person name="Highlander S."/>
            <person name="Gibbs R."/>
        </authorList>
    </citation>
    <scope>NUCLEOTIDE SEQUENCE [LARGE SCALE GENOMIC DNA]</scope>
    <source>
        <strain evidence="8 9">ATCC 51599</strain>
    </source>
</reference>
<keyword evidence="3 6" id="KW-0812">Transmembrane</keyword>
<evidence type="ECO:0000313" key="9">
    <source>
        <dbReference type="Proteomes" id="UP000011021"/>
    </source>
</evidence>
<evidence type="ECO:0000256" key="5">
    <source>
        <dbReference type="ARBA" id="ARBA00023136"/>
    </source>
</evidence>
<accession>E7RWT6</accession>
<dbReference type="STRING" id="887898.HMPREF0551_1148"/>
<comment type="subcellular location">
    <subcellularLocation>
        <location evidence="1">Cell membrane</location>
        <topology evidence="1">Multi-pass membrane protein</topology>
    </subcellularLocation>
</comment>
<evidence type="ECO:0000256" key="3">
    <source>
        <dbReference type="ARBA" id="ARBA00022692"/>
    </source>
</evidence>
<dbReference type="PRINTS" id="PR00812">
    <property type="entry name" value="BCTERIALGSPF"/>
</dbReference>
<keyword evidence="2" id="KW-1003">Cell membrane</keyword>
<organism evidence="8 9">
    <name type="scientific">Lautropia mirabilis ATCC 51599</name>
    <dbReference type="NCBI Taxonomy" id="887898"/>
    <lineage>
        <taxon>Bacteria</taxon>
        <taxon>Pseudomonadati</taxon>
        <taxon>Pseudomonadota</taxon>
        <taxon>Betaproteobacteria</taxon>
        <taxon>Burkholderiales</taxon>
        <taxon>Burkholderiaceae</taxon>
        <taxon>Lautropia</taxon>
    </lineage>
</organism>
<evidence type="ECO:0000256" key="4">
    <source>
        <dbReference type="ARBA" id="ARBA00022989"/>
    </source>
</evidence>
<protein>
    <recommendedName>
        <fullName evidence="7">Type II secretion system protein GspF domain-containing protein</fullName>
    </recommendedName>
</protein>
<dbReference type="InterPro" id="IPR018076">
    <property type="entry name" value="T2SS_GspF_dom"/>
</dbReference>
<keyword evidence="9" id="KW-1185">Reference proteome</keyword>
<dbReference type="eggNOG" id="COG1459">
    <property type="taxonomic scope" value="Bacteria"/>
</dbReference>
<keyword evidence="4 6" id="KW-1133">Transmembrane helix</keyword>
<evidence type="ECO:0000256" key="1">
    <source>
        <dbReference type="ARBA" id="ARBA00004651"/>
    </source>
</evidence>
<sequence>MSPALVHTMANGEAIGKLPQRLEYAFERLSQAAERKTLTMTTLLEPILILITGGIVLMIVLAALLPIIEINQLVK</sequence>
<dbReference type="InterPro" id="IPR003004">
    <property type="entry name" value="GspF/PilC"/>
</dbReference>
<evidence type="ECO:0000259" key="7">
    <source>
        <dbReference type="Pfam" id="PF00482"/>
    </source>
</evidence>
<dbReference type="Proteomes" id="UP000011021">
    <property type="component" value="Unassembled WGS sequence"/>
</dbReference>
<feature type="transmembrane region" description="Helical" evidence="6">
    <location>
        <begin position="47"/>
        <end position="68"/>
    </location>
</feature>
<dbReference type="HOGENOM" id="CLU_2666582_0_0_4"/>
<keyword evidence="5 6" id="KW-0472">Membrane</keyword>
<dbReference type="AlphaFoldDB" id="E7RWT6"/>
<dbReference type="EMBL" id="AEQP01000004">
    <property type="protein sequence ID" value="EFV95190.1"/>
    <property type="molecule type" value="Genomic_DNA"/>
</dbReference>
<evidence type="ECO:0000256" key="6">
    <source>
        <dbReference type="SAM" id="Phobius"/>
    </source>
</evidence>
<comment type="caution">
    <text evidence="8">The sequence shown here is derived from an EMBL/GenBank/DDBJ whole genome shotgun (WGS) entry which is preliminary data.</text>
</comment>
<dbReference type="GO" id="GO:0005886">
    <property type="term" value="C:plasma membrane"/>
    <property type="evidence" value="ECO:0007669"/>
    <property type="project" value="UniProtKB-SubCell"/>
</dbReference>
<evidence type="ECO:0000256" key="2">
    <source>
        <dbReference type="ARBA" id="ARBA00022475"/>
    </source>
</evidence>
<gene>
    <name evidence="8" type="ORF">HMPREF0551_1148</name>
</gene>
<evidence type="ECO:0000313" key="8">
    <source>
        <dbReference type="EMBL" id="EFV95190.1"/>
    </source>
</evidence>
<proteinExistence type="predicted"/>